<dbReference type="InParanoid" id="F2U7G9"/>
<dbReference type="InterPro" id="IPR001368">
    <property type="entry name" value="TNFR/NGFR_Cys_rich_reg"/>
</dbReference>
<dbReference type="OrthoDB" id="8933063at2759"/>
<dbReference type="PROSITE" id="PS50050">
    <property type="entry name" value="TNFR_NGFR_2"/>
    <property type="match status" value="1"/>
</dbReference>
<dbReference type="AlphaFoldDB" id="F2U7G9"/>
<dbReference type="KEGG" id="sre:PTSG_12110"/>
<evidence type="ECO:0000256" key="1">
    <source>
        <dbReference type="PROSITE-ProRule" id="PRU00206"/>
    </source>
</evidence>
<feature type="disulfide bond" evidence="1">
    <location>
        <begin position="444"/>
        <end position="462"/>
    </location>
</feature>
<feature type="chain" id="PRO_5003288460" description="TNFR-Cys domain-containing protein" evidence="2">
    <location>
        <begin position="30"/>
        <end position="636"/>
    </location>
</feature>
<proteinExistence type="predicted"/>
<sequence length="636" mass="66683">MASKHRVCGPWLALVVCAQLLAVAQMGCAVQDGGACDAASLVASFGAVPSHVVHNCNNVALGATCIASCDVSGSYTGTPQTLVCGSNSTFQGSLPTCFAPCNPAEDESAIVSHGCRSLVPVGDACTWECARGYAGADVTRTCTALNANTTAFDAPPPSCTPVPCSLPAEADPQAMDLSDCFGAVHTNSCVIPCAVGYAGATAALTCDNGQFIGTLPMCTPKQPKLVTEGGTLRVEVFDDKRMDLAYMTQNLQPNAWSGRILSDVEIEASITSTLSTIMEDGSARVRTEAKVAQIVAANVLDSQGVVRAAVQDAIDANAPQGSTLTEYLGEEFDRVDGRIDSLQTYVDEQDDGVLSTLRDELASTVSAASDALSAELDGVTSAIDRMAPAIAAAERCLKFCPAGEFMNRACTPTEANQCQQCPAFTYSATPNMERKCQDCTPTHCNAGSYMVPCDRTVGDSSCVTCPSGKYQDASQHRESSCKTCGCPGGTYPLTPTCPGTSNFECLPGGIKVVGYSSCSAGQWKMTGAEGGCRGGGAYQNTQLTGGDHGSNYDVRATSTVKFAAGRYRFYCAADDCCRIHLSGPRTFYAIDHGCGGCTSCNGHTHDHDIPAGVYTVEYYMHEFSGGAWYDFRVYRL</sequence>
<gene>
    <name evidence="4" type="ORF">PTSG_12110</name>
</gene>
<dbReference type="GeneID" id="16075469"/>
<evidence type="ECO:0000259" key="3">
    <source>
        <dbReference type="PROSITE" id="PS50050"/>
    </source>
</evidence>
<keyword evidence="1" id="KW-1015">Disulfide bond</keyword>
<comment type="caution">
    <text evidence="1">Lacks conserved residue(s) required for the propagation of feature annotation.</text>
</comment>
<keyword evidence="2" id="KW-0732">Signal</keyword>
<dbReference type="RefSeq" id="XP_004994890.1">
    <property type="nucleotide sequence ID" value="XM_004994833.1"/>
</dbReference>
<evidence type="ECO:0000313" key="4">
    <source>
        <dbReference type="EMBL" id="EGD83386.1"/>
    </source>
</evidence>
<reference evidence="4" key="1">
    <citation type="submission" date="2009-08" db="EMBL/GenBank/DDBJ databases">
        <title>Annotation of Salpingoeca rosetta.</title>
        <authorList>
            <consortium name="The Broad Institute Genome Sequencing Platform"/>
            <person name="Russ C."/>
            <person name="Cuomo C."/>
            <person name="Burger G."/>
            <person name="Gray M.W."/>
            <person name="Holland P.W.H."/>
            <person name="King N."/>
            <person name="Lang F.B.F."/>
            <person name="Roger A.J."/>
            <person name="Ruiz-Trillo I."/>
            <person name="Young S.K."/>
            <person name="Zeng Q."/>
            <person name="Gargeya S."/>
            <person name="Alvarado L."/>
            <person name="Berlin A."/>
            <person name="Chapman S.B."/>
            <person name="Chen Z."/>
            <person name="Freedman E."/>
            <person name="Gellesch M."/>
            <person name="Goldberg J."/>
            <person name="Griggs A."/>
            <person name="Gujja S."/>
            <person name="Heilman E."/>
            <person name="Heiman D."/>
            <person name="Howarth C."/>
            <person name="Mehta T."/>
            <person name="Neiman D."/>
            <person name="Pearson M."/>
            <person name="Roberts A."/>
            <person name="Saif S."/>
            <person name="Shea T."/>
            <person name="Shenoy N."/>
            <person name="Sisk P."/>
            <person name="Stolte C."/>
            <person name="Sykes S."/>
            <person name="White J."/>
            <person name="Yandava C."/>
            <person name="Haas B."/>
            <person name="Nusbaum C."/>
            <person name="Birren B."/>
        </authorList>
    </citation>
    <scope>NUCLEOTIDE SEQUENCE [LARGE SCALE GENOMIC DNA]</scope>
    <source>
        <strain evidence="4">ATCC 50818</strain>
    </source>
</reference>
<feature type="domain" description="TNFR-Cys" evidence="3">
    <location>
        <begin position="420"/>
        <end position="462"/>
    </location>
</feature>
<dbReference type="SUPFAM" id="SSF57586">
    <property type="entry name" value="TNF receptor-like"/>
    <property type="match status" value="1"/>
</dbReference>
<feature type="signal peptide" evidence="2">
    <location>
        <begin position="1"/>
        <end position="29"/>
    </location>
</feature>
<dbReference type="Gene3D" id="2.10.50.10">
    <property type="entry name" value="Tumor Necrosis Factor Receptor, subunit A, domain 2"/>
    <property type="match status" value="1"/>
</dbReference>
<evidence type="ECO:0000313" key="5">
    <source>
        <dbReference type="Proteomes" id="UP000007799"/>
    </source>
</evidence>
<protein>
    <recommendedName>
        <fullName evidence="3">TNFR-Cys domain-containing protein</fullName>
    </recommendedName>
</protein>
<accession>F2U7G9</accession>
<evidence type="ECO:0000256" key="2">
    <source>
        <dbReference type="SAM" id="SignalP"/>
    </source>
</evidence>
<keyword evidence="5" id="KW-1185">Reference proteome</keyword>
<dbReference type="EMBL" id="GL832963">
    <property type="protein sequence ID" value="EGD83386.1"/>
    <property type="molecule type" value="Genomic_DNA"/>
</dbReference>
<feature type="repeat" description="TNFR-Cys" evidence="1">
    <location>
        <begin position="420"/>
        <end position="462"/>
    </location>
</feature>
<dbReference type="Proteomes" id="UP000007799">
    <property type="component" value="Unassembled WGS sequence"/>
</dbReference>
<name>F2U7G9_SALR5</name>
<organism evidence="5">
    <name type="scientific">Salpingoeca rosetta (strain ATCC 50818 / BSB-021)</name>
    <dbReference type="NCBI Taxonomy" id="946362"/>
    <lineage>
        <taxon>Eukaryota</taxon>
        <taxon>Choanoflagellata</taxon>
        <taxon>Craspedida</taxon>
        <taxon>Salpingoecidae</taxon>
        <taxon>Salpingoeca</taxon>
    </lineage>
</organism>
<feature type="disulfide bond" evidence="1">
    <location>
        <begin position="421"/>
        <end position="436"/>
    </location>
</feature>
<dbReference type="CDD" id="cd00185">
    <property type="entry name" value="TNFRSF"/>
    <property type="match status" value="1"/>
</dbReference>